<feature type="region of interest" description="Disordered" evidence="1">
    <location>
        <begin position="1"/>
        <end position="40"/>
    </location>
</feature>
<protein>
    <submittedName>
        <fullName evidence="2">Peptide transporter PTR5</fullName>
    </submittedName>
</protein>
<evidence type="ECO:0000313" key="2">
    <source>
        <dbReference type="EMBL" id="OMP11282.1"/>
    </source>
</evidence>
<proteinExistence type="predicted"/>
<reference evidence="2 3" key="1">
    <citation type="submission" date="2013-09" db="EMBL/GenBank/DDBJ databases">
        <title>Corchorus capsularis genome sequencing.</title>
        <authorList>
            <person name="Alam M."/>
            <person name="Haque M.S."/>
            <person name="Islam M.S."/>
            <person name="Emdad E.M."/>
            <person name="Islam M.M."/>
            <person name="Ahmed B."/>
            <person name="Halim A."/>
            <person name="Hossen Q.M.M."/>
            <person name="Hossain M.Z."/>
            <person name="Ahmed R."/>
            <person name="Khan M.M."/>
            <person name="Islam R."/>
            <person name="Rashid M.M."/>
            <person name="Khan S.A."/>
            <person name="Rahman M.S."/>
            <person name="Alam M."/>
        </authorList>
    </citation>
    <scope>NUCLEOTIDE SEQUENCE [LARGE SCALE GENOMIC DNA]</scope>
    <source>
        <strain evidence="3">cv. CVL-1</strain>
        <tissue evidence="2">Whole seedling</tissue>
    </source>
</reference>
<dbReference type="Gramene" id="OMP11282">
    <property type="protein sequence ID" value="OMP11282"/>
    <property type="gene ID" value="CCACVL1_00585"/>
</dbReference>
<comment type="caution">
    <text evidence="2">The sequence shown here is derived from an EMBL/GenBank/DDBJ whole genome shotgun (WGS) entry which is preliminary data.</text>
</comment>
<feature type="compositionally biased region" description="Basic residues" evidence="1">
    <location>
        <begin position="21"/>
        <end position="30"/>
    </location>
</feature>
<evidence type="ECO:0000313" key="3">
    <source>
        <dbReference type="Proteomes" id="UP000188268"/>
    </source>
</evidence>
<keyword evidence="3" id="KW-1185">Reference proteome</keyword>
<sequence length="40" mass="4266">MEKKESFGGAENGADLDVQSKKLKNGKKGGIKTMPFILVA</sequence>
<gene>
    <name evidence="2" type="ORF">CCACVL1_00585</name>
</gene>
<dbReference type="Proteomes" id="UP000188268">
    <property type="component" value="Unassembled WGS sequence"/>
</dbReference>
<evidence type="ECO:0000256" key="1">
    <source>
        <dbReference type="SAM" id="MobiDB-lite"/>
    </source>
</evidence>
<dbReference type="EMBL" id="AWWV01001423">
    <property type="protein sequence ID" value="OMP11282.1"/>
    <property type="molecule type" value="Genomic_DNA"/>
</dbReference>
<accession>A0A1R3KW34</accession>
<dbReference type="AlphaFoldDB" id="A0A1R3KW34"/>
<name>A0A1R3KW34_COCAP</name>
<organism evidence="2 3">
    <name type="scientific">Corchorus capsularis</name>
    <name type="common">Jute</name>
    <dbReference type="NCBI Taxonomy" id="210143"/>
    <lineage>
        <taxon>Eukaryota</taxon>
        <taxon>Viridiplantae</taxon>
        <taxon>Streptophyta</taxon>
        <taxon>Embryophyta</taxon>
        <taxon>Tracheophyta</taxon>
        <taxon>Spermatophyta</taxon>
        <taxon>Magnoliopsida</taxon>
        <taxon>eudicotyledons</taxon>
        <taxon>Gunneridae</taxon>
        <taxon>Pentapetalae</taxon>
        <taxon>rosids</taxon>
        <taxon>malvids</taxon>
        <taxon>Malvales</taxon>
        <taxon>Malvaceae</taxon>
        <taxon>Grewioideae</taxon>
        <taxon>Apeibeae</taxon>
        <taxon>Corchorus</taxon>
    </lineage>
</organism>